<keyword evidence="3" id="KW-1185">Reference proteome</keyword>
<name>A0AAV2JLP5_KNICA</name>
<organism evidence="2 3">
    <name type="scientific">Knipowitschia caucasica</name>
    <name type="common">Caucasian dwarf goby</name>
    <name type="synonym">Pomatoschistus caucasicus</name>
    <dbReference type="NCBI Taxonomy" id="637954"/>
    <lineage>
        <taxon>Eukaryota</taxon>
        <taxon>Metazoa</taxon>
        <taxon>Chordata</taxon>
        <taxon>Craniata</taxon>
        <taxon>Vertebrata</taxon>
        <taxon>Euteleostomi</taxon>
        <taxon>Actinopterygii</taxon>
        <taxon>Neopterygii</taxon>
        <taxon>Teleostei</taxon>
        <taxon>Neoteleostei</taxon>
        <taxon>Acanthomorphata</taxon>
        <taxon>Gobiaria</taxon>
        <taxon>Gobiiformes</taxon>
        <taxon>Gobioidei</taxon>
        <taxon>Gobiidae</taxon>
        <taxon>Gobiinae</taxon>
        <taxon>Knipowitschia</taxon>
    </lineage>
</organism>
<evidence type="ECO:0000313" key="3">
    <source>
        <dbReference type="Proteomes" id="UP001497482"/>
    </source>
</evidence>
<dbReference type="Proteomes" id="UP001497482">
    <property type="component" value="Chromosome 13"/>
</dbReference>
<proteinExistence type="predicted"/>
<gene>
    <name evidence="2" type="ORF">KC01_LOCUS9566</name>
</gene>
<evidence type="ECO:0000313" key="2">
    <source>
        <dbReference type="EMBL" id="CAL1578420.1"/>
    </source>
</evidence>
<dbReference type="AlphaFoldDB" id="A0AAV2JLP5"/>
<sequence>MGSSGGAACSLGSYHSSAPDHQHFCSRLDPSCPPSSFICNGFELFPSPHSAPVPRSGRPRSSPEAPVWGPCTNAGTPTVAVIQNRCSANCELNHREPPLESHWCGVRSHSKRSEICSSLSVLQALCPASSDKLPH</sequence>
<feature type="region of interest" description="Disordered" evidence="1">
    <location>
        <begin position="50"/>
        <end position="69"/>
    </location>
</feature>
<dbReference type="EMBL" id="OZ035835">
    <property type="protein sequence ID" value="CAL1578420.1"/>
    <property type="molecule type" value="Genomic_DNA"/>
</dbReference>
<feature type="compositionally biased region" description="Low complexity" evidence="1">
    <location>
        <begin position="54"/>
        <end position="63"/>
    </location>
</feature>
<evidence type="ECO:0000256" key="1">
    <source>
        <dbReference type="SAM" id="MobiDB-lite"/>
    </source>
</evidence>
<reference evidence="2 3" key="1">
    <citation type="submission" date="2024-04" db="EMBL/GenBank/DDBJ databases">
        <authorList>
            <person name="Waldvogel A.-M."/>
            <person name="Schoenle A."/>
        </authorList>
    </citation>
    <scope>NUCLEOTIDE SEQUENCE [LARGE SCALE GENOMIC DNA]</scope>
</reference>
<accession>A0AAV2JLP5</accession>
<protein>
    <submittedName>
        <fullName evidence="2">Uncharacterized protein</fullName>
    </submittedName>
</protein>